<feature type="region of interest" description="Disordered" evidence="1">
    <location>
        <begin position="1"/>
        <end position="25"/>
    </location>
</feature>
<gene>
    <name evidence="2" type="ORF">ARMSODRAFT_983556</name>
</gene>
<name>A0A2H3AV87_9AGAR</name>
<accession>A0A2H3AV87</accession>
<organism evidence="2 3">
    <name type="scientific">Armillaria solidipes</name>
    <dbReference type="NCBI Taxonomy" id="1076256"/>
    <lineage>
        <taxon>Eukaryota</taxon>
        <taxon>Fungi</taxon>
        <taxon>Dikarya</taxon>
        <taxon>Basidiomycota</taxon>
        <taxon>Agaricomycotina</taxon>
        <taxon>Agaricomycetes</taxon>
        <taxon>Agaricomycetidae</taxon>
        <taxon>Agaricales</taxon>
        <taxon>Marasmiineae</taxon>
        <taxon>Physalacriaceae</taxon>
        <taxon>Armillaria</taxon>
    </lineage>
</organism>
<dbReference type="Proteomes" id="UP000218334">
    <property type="component" value="Unassembled WGS sequence"/>
</dbReference>
<feature type="compositionally biased region" description="Polar residues" evidence="1">
    <location>
        <begin position="12"/>
        <end position="21"/>
    </location>
</feature>
<evidence type="ECO:0000313" key="3">
    <source>
        <dbReference type="Proteomes" id="UP000218334"/>
    </source>
</evidence>
<sequence length="337" mass="37247">MNKFQKGVESEPATQENGQKMENNKPMESAYGVVIIWRHRWSNSGACLKQPSRRDSHVRPLDNTNFRSVRDKRKCQYLVKHCSPRNAASMPKEMVVGQYLYENARADSQIDTVYQGHVARDPGSPVCVVFVSSGRCIASPVHETLAAQENSHPRLSTRFTFWSHGGMLLVQNSMLVPTGMESRDNMFGDGMSQPGSRQIMISRVSSASSYGRRWRGGGKFFIDTIGGGGKVMVIMNMGNGVLRETHSVTCFLLLHLSWPWTGTEYDSYSASISPSTESGAGLNPGSATAGEGLGKYYCDNTTMNMVPCLPMPFLRLDEGNDENVHGFAISEVQMLEP</sequence>
<evidence type="ECO:0000313" key="2">
    <source>
        <dbReference type="EMBL" id="PBK58802.1"/>
    </source>
</evidence>
<proteinExistence type="predicted"/>
<protein>
    <submittedName>
        <fullName evidence="2">Uncharacterized protein</fullName>
    </submittedName>
</protein>
<dbReference type="AlphaFoldDB" id="A0A2H3AV87"/>
<evidence type="ECO:0000256" key="1">
    <source>
        <dbReference type="SAM" id="MobiDB-lite"/>
    </source>
</evidence>
<keyword evidence="3" id="KW-1185">Reference proteome</keyword>
<dbReference type="EMBL" id="KZ293523">
    <property type="protein sequence ID" value="PBK58802.1"/>
    <property type="molecule type" value="Genomic_DNA"/>
</dbReference>
<reference evidence="3" key="1">
    <citation type="journal article" date="2017" name="Nat. Ecol. Evol.">
        <title>Genome expansion and lineage-specific genetic innovations in the forest pathogenic fungi Armillaria.</title>
        <authorList>
            <person name="Sipos G."/>
            <person name="Prasanna A.N."/>
            <person name="Walter M.C."/>
            <person name="O'Connor E."/>
            <person name="Balint B."/>
            <person name="Krizsan K."/>
            <person name="Kiss B."/>
            <person name="Hess J."/>
            <person name="Varga T."/>
            <person name="Slot J."/>
            <person name="Riley R."/>
            <person name="Boka B."/>
            <person name="Rigling D."/>
            <person name="Barry K."/>
            <person name="Lee J."/>
            <person name="Mihaltcheva S."/>
            <person name="LaButti K."/>
            <person name="Lipzen A."/>
            <person name="Waldron R."/>
            <person name="Moloney N.M."/>
            <person name="Sperisen C."/>
            <person name="Kredics L."/>
            <person name="Vagvoelgyi C."/>
            <person name="Patrignani A."/>
            <person name="Fitzpatrick D."/>
            <person name="Nagy I."/>
            <person name="Doyle S."/>
            <person name="Anderson J.B."/>
            <person name="Grigoriev I.V."/>
            <person name="Gueldener U."/>
            <person name="Muensterkoetter M."/>
            <person name="Nagy L.G."/>
        </authorList>
    </citation>
    <scope>NUCLEOTIDE SEQUENCE [LARGE SCALE GENOMIC DNA]</scope>
    <source>
        <strain evidence="3">28-4</strain>
    </source>
</reference>